<proteinExistence type="predicted"/>
<evidence type="ECO:0000313" key="3">
    <source>
        <dbReference type="Proteomes" id="UP000216605"/>
    </source>
</evidence>
<evidence type="ECO:0000256" key="1">
    <source>
        <dbReference type="SAM" id="SignalP"/>
    </source>
</evidence>
<evidence type="ECO:0000313" key="2">
    <source>
        <dbReference type="EMBL" id="OYQ38569.1"/>
    </source>
</evidence>
<dbReference type="Proteomes" id="UP000216605">
    <property type="component" value="Unassembled WGS sequence"/>
</dbReference>
<comment type="caution">
    <text evidence="2">The sequence shown here is derived from an EMBL/GenBank/DDBJ whole genome shotgun (WGS) entry which is preliminary data.</text>
</comment>
<dbReference type="EMBL" id="NOXV01000212">
    <property type="protein sequence ID" value="OYQ38569.1"/>
    <property type="molecule type" value="Genomic_DNA"/>
</dbReference>
<dbReference type="PROSITE" id="PS51257">
    <property type="entry name" value="PROKAR_LIPOPROTEIN"/>
    <property type="match status" value="1"/>
</dbReference>
<feature type="signal peptide" evidence="1">
    <location>
        <begin position="1"/>
        <end position="21"/>
    </location>
</feature>
<reference evidence="2 3" key="1">
    <citation type="submission" date="2017-07" db="EMBL/GenBank/DDBJ databases">
        <title>Flavobacterium cyanobacteriorum sp. nov., isolated from cyanobacterial aggregates in a eutrophic lake.</title>
        <authorList>
            <person name="Cai H."/>
        </authorList>
    </citation>
    <scope>NUCLEOTIDE SEQUENCE [LARGE SCALE GENOMIC DNA]</scope>
    <source>
        <strain evidence="2 3">TH021</strain>
    </source>
</reference>
<name>A0A255ZAU1_9FLAO</name>
<dbReference type="NCBIfam" id="TIGR03512">
    <property type="entry name" value="GldD_lipo"/>
    <property type="match status" value="1"/>
</dbReference>
<feature type="chain" id="PRO_5012332635" evidence="1">
    <location>
        <begin position="22"/>
        <end position="191"/>
    </location>
</feature>
<dbReference type="AlphaFoldDB" id="A0A255ZAU1"/>
<protein>
    <submittedName>
        <fullName evidence="2">Gliding motility lipoprotein GldD</fullName>
    </submittedName>
</protein>
<dbReference type="OrthoDB" id="679501at2"/>
<gene>
    <name evidence="2" type="primary">gldD</name>
    <name evidence="2" type="ORF">CHU92_04810</name>
</gene>
<organism evidence="2 3">
    <name type="scientific">Flavobacterium cyanobacteriorum</name>
    <dbReference type="NCBI Taxonomy" id="2022802"/>
    <lineage>
        <taxon>Bacteria</taxon>
        <taxon>Pseudomonadati</taxon>
        <taxon>Bacteroidota</taxon>
        <taxon>Flavobacteriia</taxon>
        <taxon>Flavobacteriales</taxon>
        <taxon>Flavobacteriaceae</taxon>
        <taxon>Flavobacterium</taxon>
    </lineage>
</organism>
<accession>A0A255ZAU1</accession>
<keyword evidence="2" id="KW-0449">Lipoprotein</keyword>
<keyword evidence="1" id="KW-0732">Signal</keyword>
<keyword evidence="3" id="KW-1185">Reference proteome</keyword>
<dbReference type="Pfam" id="PF25593">
    <property type="entry name" value="GldD_lipo"/>
    <property type="match status" value="1"/>
</dbReference>
<dbReference type="InterPro" id="IPR019850">
    <property type="entry name" value="GldD-like"/>
</dbReference>
<sequence>MKIIKSIAAYSYAALLCVAAAACGDDPLPKPKAYLRLDYPEAKYSLYESSNCPYSFAVNTLSQTKDKGTCNITIEYPKMKATIYINYKPITARNLDSLLRDAQNLTYKHVIKADGIQEQRYINPLKRVYGMFYQVGGNAATNAQFYVTDSTRHFLTGSVYFYAKPNFDSIMPAASYIKNDMQNIMETLNWK</sequence>